<dbReference type="Proteomes" id="UP001313282">
    <property type="component" value="Unassembled WGS sequence"/>
</dbReference>
<evidence type="ECO:0000313" key="3">
    <source>
        <dbReference type="Proteomes" id="UP001313282"/>
    </source>
</evidence>
<dbReference type="SUPFAM" id="SSF69322">
    <property type="entry name" value="Tricorn protease domain 2"/>
    <property type="match status" value="1"/>
</dbReference>
<dbReference type="AlphaFoldDB" id="A0AAN8MPM8"/>
<feature type="region of interest" description="Disordered" evidence="1">
    <location>
        <begin position="1"/>
        <end position="43"/>
    </location>
</feature>
<protein>
    <submittedName>
        <fullName evidence="2">Uncharacterized protein</fullName>
    </submittedName>
</protein>
<feature type="compositionally biased region" description="Polar residues" evidence="1">
    <location>
        <begin position="20"/>
        <end position="43"/>
    </location>
</feature>
<accession>A0AAN8MPM8</accession>
<keyword evidence="3" id="KW-1185">Reference proteome</keyword>
<organism evidence="2 3">
    <name type="scientific">Orbilia javanica</name>
    <dbReference type="NCBI Taxonomy" id="47235"/>
    <lineage>
        <taxon>Eukaryota</taxon>
        <taxon>Fungi</taxon>
        <taxon>Dikarya</taxon>
        <taxon>Ascomycota</taxon>
        <taxon>Pezizomycotina</taxon>
        <taxon>Orbiliomycetes</taxon>
        <taxon>Orbiliales</taxon>
        <taxon>Orbiliaceae</taxon>
        <taxon>Orbilia</taxon>
    </lineage>
</organism>
<gene>
    <name evidence="2" type="ORF">TWF718_005212</name>
</gene>
<reference evidence="2 3" key="1">
    <citation type="submission" date="2019-10" db="EMBL/GenBank/DDBJ databases">
        <authorList>
            <person name="Palmer J.M."/>
        </authorList>
    </citation>
    <scope>NUCLEOTIDE SEQUENCE [LARGE SCALE GENOMIC DNA]</scope>
    <source>
        <strain evidence="2 3">TWF718</strain>
    </source>
</reference>
<evidence type="ECO:0000313" key="2">
    <source>
        <dbReference type="EMBL" id="KAK6347373.1"/>
    </source>
</evidence>
<name>A0AAN8MPM8_9PEZI</name>
<dbReference type="EMBL" id="JAVHNR010000003">
    <property type="protein sequence ID" value="KAK6347373.1"/>
    <property type="molecule type" value="Genomic_DNA"/>
</dbReference>
<proteinExistence type="predicted"/>
<sequence>MSSPEALSGSPGGGGPENSTKAIQLPTHSPATSKNTTTSRPTASFWNSIPKYPSFVHLLPDKPAGYIPDSLLLVAREGHFAIFVGRSDGDCYGSILKGVNDGNYDDLADRRWVGTRSPFGENESQTDGTVTIETMTFKDDVGSLLAIISRRSQDLYAEFYIASWETEEAGSQFQVLSPKLRSNGENVNALSPDGCLFAYESPDGIDIFDVKNKRNVSGFINFLHGRRGVGLTWSQSCDKLLFCSKDVGESSNINGHIEIYNLTDGSATFRSTFQELSFHQIHTLNSVAFHFSGLDNHIEFIRPCGSGSKSGLSRLLPATKKITKLSAGQAFWGVIDSEGRRISLKEVGKEGEQILNSPIFSSDGSCCLGYDQSDSRLQLLKWSTKGARAFDFPKNYYASRAYAFDQEGQWILGLREPNGADKRFIELHVWESGS</sequence>
<comment type="caution">
    <text evidence="2">The sequence shown here is derived from an EMBL/GenBank/DDBJ whole genome shotgun (WGS) entry which is preliminary data.</text>
</comment>
<evidence type="ECO:0000256" key="1">
    <source>
        <dbReference type="SAM" id="MobiDB-lite"/>
    </source>
</evidence>